<dbReference type="EMBL" id="QGKY02001015">
    <property type="protein sequence ID" value="KAF2570104.1"/>
    <property type="molecule type" value="Genomic_DNA"/>
</dbReference>
<evidence type="ECO:0000313" key="2">
    <source>
        <dbReference type="EMBL" id="KAF2570104.1"/>
    </source>
</evidence>
<sequence length="60" mass="6932">MMRAPFRRRRFCLGVVGFRDVSSLSSSSILSRYCWIPSKSLRRFSLFVLDSLEISNGDDL</sequence>
<comment type="caution">
    <text evidence="2">The sequence shown here is derived from an EMBL/GenBank/DDBJ whole genome shotgun (WGS) entry which is preliminary data.</text>
</comment>
<proteinExistence type="predicted"/>
<evidence type="ECO:0000313" key="1">
    <source>
        <dbReference type="EMBL" id="KAF2535351.1"/>
    </source>
</evidence>
<dbReference type="AlphaFoldDB" id="A0A8S9IJZ0"/>
<protein>
    <submittedName>
        <fullName evidence="2">Uncharacterized protein</fullName>
    </submittedName>
</protein>
<dbReference type="Proteomes" id="UP000712281">
    <property type="component" value="Unassembled WGS sequence"/>
</dbReference>
<dbReference type="EMBL" id="QGKW02002228">
    <property type="protein sequence ID" value="KAF2535351.1"/>
    <property type="molecule type" value="Genomic_DNA"/>
</dbReference>
<reference evidence="2" key="1">
    <citation type="submission" date="2019-12" db="EMBL/GenBank/DDBJ databases">
        <title>Genome sequencing and annotation of Brassica cretica.</title>
        <authorList>
            <person name="Studholme D.J."/>
            <person name="Sarris P.F."/>
        </authorList>
    </citation>
    <scope>NUCLEOTIDE SEQUENCE</scope>
    <source>
        <strain evidence="1">PFS-001/15</strain>
        <strain evidence="2">PFS-102/07</strain>
        <tissue evidence="2">Leaf</tissue>
    </source>
</reference>
<organism evidence="2">
    <name type="scientific">Brassica cretica</name>
    <name type="common">Mustard</name>
    <dbReference type="NCBI Taxonomy" id="69181"/>
    <lineage>
        <taxon>Eukaryota</taxon>
        <taxon>Viridiplantae</taxon>
        <taxon>Streptophyta</taxon>
        <taxon>Embryophyta</taxon>
        <taxon>Tracheophyta</taxon>
        <taxon>Spermatophyta</taxon>
        <taxon>Magnoliopsida</taxon>
        <taxon>eudicotyledons</taxon>
        <taxon>Gunneridae</taxon>
        <taxon>Pentapetalae</taxon>
        <taxon>rosids</taxon>
        <taxon>malvids</taxon>
        <taxon>Brassicales</taxon>
        <taxon>Brassicaceae</taxon>
        <taxon>Brassiceae</taxon>
        <taxon>Brassica</taxon>
    </lineage>
</organism>
<accession>A0A8S9IJZ0</accession>
<name>A0A8S9IJZ0_BRACR</name>
<gene>
    <name evidence="1" type="ORF">F2Q68_00019114</name>
    <name evidence="2" type="ORF">F2Q70_00000750</name>
</gene>